<feature type="compositionally biased region" description="Polar residues" evidence="9">
    <location>
        <begin position="178"/>
        <end position="187"/>
    </location>
</feature>
<dbReference type="PANTHER" id="PTHR43178">
    <property type="entry name" value="DIHYDROLIPOAMIDE ACETYLTRANSFERASE COMPONENT OF PYRUVATE DEHYDROGENASE COMPLEX"/>
    <property type="match status" value="1"/>
</dbReference>
<dbReference type="SUPFAM" id="SSF52777">
    <property type="entry name" value="CoA-dependent acyltransferases"/>
    <property type="match status" value="1"/>
</dbReference>
<sequence>MGIEQMKMPQLGESVTEGTISRWLVSVGDHVNKYDPIAEVMTDKVNAEVPSSFTGTIKQLVANEGDTLAVGEIICSIEVEGGTLNQDPVPEPKAAEVKEAEFNEETGTAPIKARYSPAVLKLSQEHGIDLNQVKGTGAGGRITRKDLQNLIESGNIPAPGHTLIDRTETGSKSEETAKSQPAVPQQTAAPGDIEIPVTGVRKAIAANMLKSKHEIPHAWTMMEVDVTNLVAYRDSIKREFKQKEGFNLTYFAFFVKAVAQSLKEFPQINSTWAGDKIIQRKDINISIAVATEDALYVPVIKQADEKSIKGIAREINDLAVKVRTNKLTADDMKGGTFTVNNTGSFGSVQSMGIINHPQAAILQVESIVKRPVVMNNGMIAVRDMVNLCMSLDHRVLDGLVCGRFLQRVKEILENIDPKTTSVY</sequence>
<gene>
    <name evidence="12" type="ORF">SAMN05877753_102196</name>
</gene>
<accession>A0A285CK81</accession>
<dbReference type="CDD" id="cd06849">
    <property type="entry name" value="lipoyl_domain"/>
    <property type="match status" value="1"/>
</dbReference>
<feature type="domain" description="Peripheral subunit-binding (PSBD)" evidence="11">
    <location>
        <begin position="114"/>
        <end position="151"/>
    </location>
</feature>
<evidence type="ECO:0000256" key="8">
    <source>
        <dbReference type="RuleBase" id="RU003423"/>
    </source>
</evidence>
<protein>
    <recommendedName>
        <fullName evidence="8">Dihydrolipoamide acetyltransferase component of pyruvate dehydrogenase complex</fullName>
        <ecNumber evidence="8">2.3.1.-</ecNumber>
    </recommendedName>
</protein>
<dbReference type="Gene3D" id="2.40.50.100">
    <property type="match status" value="1"/>
</dbReference>
<evidence type="ECO:0000256" key="9">
    <source>
        <dbReference type="SAM" id="MobiDB-lite"/>
    </source>
</evidence>
<dbReference type="Proteomes" id="UP000219546">
    <property type="component" value="Unassembled WGS sequence"/>
</dbReference>
<keyword evidence="6 8" id="KW-0012">Acyltransferase</keyword>
<dbReference type="InterPro" id="IPR004167">
    <property type="entry name" value="PSBD"/>
</dbReference>
<dbReference type="InterPro" id="IPR011053">
    <property type="entry name" value="Single_hybrid_motif"/>
</dbReference>
<dbReference type="PROSITE" id="PS51826">
    <property type="entry name" value="PSBD"/>
    <property type="match status" value="1"/>
</dbReference>
<dbReference type="Pfam" id="PF00198">
    <property type="entry name" value="2-oxoacid_dh"/>
    <property type="match status" value="1"/>
</dbReference>
<dbReference type="InterPro" id="IPR003016">
    <property type="entry name" value="2-oxoA_DH_lipoyl-BS"/>
</dbReference>
<evidence type="ECO:0000256" key="1">
    <source>
        <dbReference type="ARBA" id="ARBA00001938"/>
    </source>
</evidence>
<dbReference type="GO" id="GO:0004742">
    <property type="term" value="F:dihydrolipoyllysine-residue acetyltransferase activity"/>
    <property type="evidence" value="ECO:0007669"/>
    <property type="project" value="UniProtKB-EC"/>
</dbReference>
<dbReference type="AlphaFoldDB" id="A0A285CK81"/>
<evidence type="ECO:0000256" key="5">
    <source>
        <dbReference type="ARBA" id="ARBA00022823"/>
    </source>
</evidence>
<dbReference type="PANTHER" id="PTHR43178:SF5">
    <property type="entry name" value="LIPOAMIDE ACYLTRANSFERASE COMPONENT OF BRANCHED-CHAIN ALPHA-KETO ACID DEHYDROGENASE COMPLEX, MITOCHONDRIAL"/>
    <property type="match status" value="1"/>
</dbReference>
<dbReference type="RefSeq" id="WP_097157396.1">
    <property type="nucleotide sequence ID" value="NZ_JBEPMQ010000001.1"/>
</dbReference>
<keyword evidence="5 8" id="KW-0450">Lipoyl</keyword>
<dbReference type="SUPFAM" id="SSF51230">
    <property type="entry name" value="Single hybrid motif"/>
    <property type="match status" value="1"/>
</dbReference>
<feature type="region of interest" description="Disordered" evidence="9">
    <location>
        <begin position="151"/>
        <end position="187"/>
    </location>
</feature>
<evidence type="ECO:0000259" key="10">
    <source>
        <dbReference type="PROSITE" id="PS50968"/>
    </source>
</evidence>
<dbReference type="Pfam" id="PF02817">
    <property type="entry name" value="E3_binding"/>
    <property type="match status" value="1"/>
</dbReference>
<keyword evidence="3 8" id="KW-0808">Transferase</keyword>
<dbReference type="Pfam" id="PF00364">
    <property type="entry name" value="Biotin_lipoyl"/>
    <property type="match status" value="1"/>
</dbReference>
<keyword evidence="4" id="KW-0677">Repeat</keyword>
<evidence type="ECO:0000256" key="4">
    <source>
        <dbReference type="ARBA" id="ARBA00022737"/>
    </source>
</evidence>
<dbReference type="InterPro" id="IPR036625">
    <property type="entry name" value="E3-bd_dom_sf"/>
</dbReference>
<dbReference type="EMBL" id="OAOP01000002">
    <property type="protein sequence ID" value="SNX67991.1"/>
    <property type="molecule type" value="Genomic_DNA"/>
</dbReference>
<comment type="similarity">
    <text evidence="2 8">Belongs to the 2-oxoacid dehydrogenase family.</text>
</comment>
<comment type="cofactor">
    <cofactor evidence="1 8">
        <name>(R)-lipoate</name>
        <dbReference type="ChEBI" id="CHEBI:83088"/>
    </cofactor>
</comment>
<dbReference type="InterPro" id="IPR001078">
    <property type="entry name" value="2-oxoacid_DH_actylTfrase"/>
</dbReference>
<dbReference type="GO" id="GO:0005737">
    <property type="term" value="C:cytoplasm"/>
    <property type="evidence" value="ECO:0007669"/>
    <property type="project" value="TreeGrafter"/>
</dbReference>
<evidence type="ECO:0000256" key="7">
    <source>
        <dbReference type="ARBA" id="ARBA00048370"/>
    </source>
</evidence>
<dbReference type="InterPro" id="IPR023213">
    <property type="entry name" value="CAT-like_dom_sf"/>
</dbReference>
<dbReference type="InterPro" id="IPR000089">
    <property type="entry name" value="Biotin_lipoyl"/>
</dbReference>
<dbReference type="PROSITE" id="PS50968">
    <property type="entry name" value="BIOTINYL_LIPOYL"/>
    <property type="match status" value="1"/>
</dbReference>
<dbReference type="FunFam" id="2.40.50.100:FF:000023">
    <property type="entry name" value="Dihydrolipoamide acetyltransferase component of pyruvate dehydrogenase complex"/>
    <property type="match status" value="1"/>
</dbReference>
<dbReference type="PROSITE" id="PS00189">
    <property type="entry name" value="LIPOYL"/>
    <property type="match status" value="1"/>
</dbReference>
<dbReference type="EC" id="2.3.1.-" evidence="8"/>
<dbReference type="GO" id="GO:0031405">
    <property type="term" value="F:lipoic acid binding"/>
    <property type="evidence" value="ECO:0007669"/>
    <property type="project" value="TreeGrafter"/>
</dbReference>
<keyword evidence="13" id="KW-1185">Reference proteome</keyword>
<dbReference type="OrthoDB" id="9805770at2"/>
<proteinExistence type="inferred from homology"/>
<dbReference type="Gene3D" id="3.30.559.10">
    <property type="entry name" value="Chloramphenicol acetyltransferase-like domain"/>
    <property type="match status" value="1"/>
</dbReference>
<evidence type="ECO:0000313" key="12">
    <source>
        <dbReference type="EMBL" id="SNX67991.1"/>
    </source>
</evidence>
<name>A0A285CK81_9BACI</name>
<evidence type="ECO:0000256" key="3">
    <source>
        <dbReference type="ARBA" id="ARBA00022679"/>
    </source>
</evidence>
<dbReference type="Gene3D" id="4.10.320.10">
    <property type="entry name" value="E3-binding domain"/>
    <property type="match status" value="1"/>
</dbReference>
<comment type="catalytic activity">
    <reaction evidence="7">
        <text>N(6)-[(R)-dihydrolipoyl]-L-lysyl-[protein] + acetyl-CoA = N(6)-[(R)-S(8)-acetyldihydrolipoyl]-L-lysyl-[protein] + CoA</text>
        <dbReference type="Rhea" id="RHEA:17017"/>
        <dbReference type="Rhea" id="RHEA-COMP:10475"/>
        <dbReference type="Rhea" id="RHEA-COMP:10478"/>
        <dbReference type="ChEBI" id="CHEBI:57287"/>
        <dbReference type="ChEBI" id="CHEBI:57288"/>
        <dbReference type="ChEBI" id="CHEBI:83100"/>
        <dbReference type="ChEBI" id="CHEBI:83111"/>
        <dbReference type="EC" id="2.3.1.12"/>
    </reaction>
</comment>
<dbReference type="InterPro" id="IPR050743">
    <property type="entry name" value="2-oxoacid_DH_E2_comp"/>
</dbReference>
<evidence type="ECO:0000256" key="6">
    <source>
        <dbReference type="ARBA" id="ARBA00023315"/>
    </source>
</evidence>
<evidence type="ECO:0000256" key="2">
    <source>
        <dbReference type="ARBA" id="ARBA00007317"/>
    </source>
</evidence>
<dbReference type="FunFam" id="3.30.559.10:FF:000007">
    <property type="entry name" value="Dihydrolipoamide acetyltransferase component of pyruvate dehydrogenase complex"/>
    <property type="match status" value="1"/>
</dbReference>
<organism evidence="12 13">
    <name type="scientific">Bacillus oleivorans</name>
    <dbReference type="NCBI Taxonomy" id="1448271"/>
    <lineage>
        <taxon>Bacteria</taxon>
        <taxon>Bacillati</taxon>
        <taxon>Bacillota</taxon>
        <taxon>Bacilli</taxon>
        <taxon>Bacillales</taxon>
        <taxon>Bacillaceae</taxon>
        <taxon>Bacillus</taxon>
    </lineage>
</organism>
<evidence type="ECO:0000313" key="13">
    <source>
        <dbReference type="Proteomes" id="UP000219546"/>
    </source>
</evidence>
<dbReference type="SUPFAM" id="SSF47005">
    <property type="entry name" value="Peripheral subunit-binding domain of 2-oxo acid dehydrogenase complex"/>
    <property type="match status" value="1"/>
</dbReference>
<feature type="domain" description="Lipoyl-binding" evidence="10">
    <location>
        <begin position="3"/>
        <end position="78"/>
    </location>
</feature>
<reference evidence="12 13" key="1">
    <citation type="submission" date="2017-08" db="EMBL/GenBank/DDBJ databases">
        <authorList>
            <person name="de Groot N.N."/>
        </authorList>
    </citation>
    <scope>NUCLEOTIDE SEQUENCE [LARGE SCALE GENOMIC DNA]</scope>
    <source>
        <strain evidence="12 13">JC228</strain>
    </source>
</reference>
<evidence type="ECO:0000259" key="11">
    <source>
        <dbReference type="PROSITE" id="PS51826"/>
    </source>
</evidence>
<feature type="compositionally biased region" description="Basic and acidic residues" evidence="9">
    <location>
        <begin position="163"/>
        <end position="177"/>
    </location>
</feature>